<organism evidence="2 3">
    <name type="scientific">Zingiber officinale</name>
    <name type="common">Ginger</name>
    <name type="synonym">Amomum zingiber</name>
    <dbReference type="NCBI Taxonomy" id="94328"/>
    <lineage>
        <taxon>Eukaryota</taxon>
        <taxon>Viridiplantae</taxon>
        <taxon>Streptophyta</taxon>
        <taxon>Embryophyta</taxon>
        <taxon>Tracheophyta</taxon>
        <taxon>Spermatophyta</taxon>
        <taxon>Magnoliopsida</taxon>
        <taxon>Liliopsida</taxon>
        <taxon>Zingiberales</taxon>
        <taxon>Zingiberaceae</taxon>
        <taxon>Zingiber</taxon>
    </lineage>
</organism>
<comment type="caution">
    <text evidence="2">The sequence shown here is derived from an EMBL/GenBank/DDBJ whole genome shotgun (WGS) entry which is preliminary data.</text>
</comment>
<sequence>MSPDVLLPPDCNREHHDQTHTECISKKTSKGHSTTYRHNTNLFFGGSKDGKKLSPQAIPMSFVTTIPQAHLRSTLTAVLHLIYRCEAQNNPTRKKKWGSEWYISEEYHKIEKGKAKAGDAIENAAIRSDFSSVVLLLQIQVLVSDEDRATVSSNKPSVSFSEYLNRKVTKTSSRSVKEKKTCFATIVPANDDLTSKRVGDCESFVLHDQIFHQFKVSEKKEEPGEIAELGETMDYQPEPAFGGGEVSRKRKNTLDDPSGSSMKKTARKSLVVIGDDSKSWLYGREKKIMGKSTKHLYDHYANGSGWWDCNREGIDSEEVGCNETWEGIGSTTLGGLEWH</sequence>
<proteinExistence type="predicted"/>
<dbReference type="PANTHER" id="PTHR38382:SF1">
    <property type="entry name" value="RNA-BINDING PROTEIN"/>
    <property type="match status" value="1"/>
</dbReference>
<dbReference type="PANTHER" id="PTHR38382">
    <property type="entry name" value="RNA-BINDING PROTEIN"/>
    <property type="match status" value="1"/>
</dbReference>
<evidence type="ECO:0000313" key="3">
    <source>
        <dbReference type="Proteomes" id="UP000734854"/>
    </source>
</evidence>
<evidence type="ECO:0000313" key="2">
    <source>
        <dbReference type="EMBL" id="KAG6507054.1"/>
    </source>
</evidence>
<dbReference type="Proteomes" id="UP000734854">
    <property type="component" value="Unassembled WGS sequence"/>
</dbReference>
<name>A0A8J5GVD8_ZINOF</name>
<feature type="region of interest" description="Disordered" evidence="1">
    <location>
        <begin position="234"/>
        <end position="265"/>
    </location>
</feature>
<evidence type="ECO:0000256" key="1">
    <source>
        <dbReference type="SAM" id="MobiDB-lite"/>
    </source>
</evidence>
<keyword evidence="3" id="KW-1185">Reference proteome</keyword>
<accession>A0A8J5GVD8</accession>
<reference evidence="2 3" key="1">
    <citation type="submission" date="2020-08" db="EMBL/GenBank/DDBJ databases">
        <title>Plant Genome Project.</title>
        <authorList>
            <person name="Zhang R.-G."/>
        </authorList>
    </citation>
    <scope>NUCLEOTIDE SEQUENCE [LARGE SCALE GENOMIC DNA]</scope>
    <source>
        <tissue evidence="2">Rhizome</tissue>
    </source>
</reference>
<dbReference type="EMBL" id="JACMSC010000009">
    <property type="protein sequence ID" value="KAG6507054.1"/>
    <property type="molecule type" value="Genomic_DNA"/>
</dbReference>
<protein>
    <submittedName>
        <fullName evidence="2">Uncharacterized protein</fullName>
    </submittedName>
</protein>
<gene>
    <name evidence="2" type="ORF">ZIOFF_032394</name>
</gene>
<dbReference type="AlphaFoldDB" id="A0A8J5GVD8"/>